<dbReference type="AlphaFoldDB" id="A0AAV7WB88"/>
<gene>
    <name evidence="2" type="ORF">NDU88_005642</name>
</gene>
<dbReference type="EMBL" id="JANPWB010000002">
    <property type="protein sequence ID" value="KAJ1210276.1"/>
    <property type="molecule type" value="Genomic_DNA"/>
</dbReference>
<accession>A0AAV7WB88</accession>
<feature type="region of interest" description="Disordered" evidence="1">
    <location>
        <begin position="19"/>
        <end position="46"/>
    </location>
</feature>
<organism evidence="2 3">
    <name type="scientific">Pleurodeles waltl</name>
    <name type="common">Iberian ribbed newt</name>
    <dbReference type="NCBI Taxonomy" id="8319"/>
    <lineage>
        <taxon>Eukaryota</taxon>
        <taxon>Metazoa</taxon>
        <taxon>Chordata</taxon>
        <taxon>Craniata</taxon>
        <taxon>Vertebrata</taxon>
        <taxon>Euteleostomi</taxon>
        <taxon>Amphibia</taxon>
        <taxon>Batrachia</taxon>
        <taxon>Caudata</taxon>
        <taxon>Salamandroidea</taxon>
        <taxon>Salamandridae</taxon>
        <taxon>Pleurodelinae</taxon>
        <taxon>Pleurodeles</taxon>
    </lineage>
</organism>
<sequence length="145" mass="15153">MRSRSAKVVFGPWRRSVSLLPGSAPPSIRGVSAGSQHPESQSGRRLARALYRGSPSALPACSRLRAAPYLSPRLRGGQKAASTPAPPVTAAIARIPQISHPAGLPPPPSGGPHWRSGKQGKTLRLSAWPAWRAELSSQAAISFGG</sequence>
<evidence type="ECO:0000256" key="1">
    <source>
        <dbReference type="SAM" id="MobiDB-lite"/>
    </source>
</evidence>
<feature type="compositionally biased region" description="Polar residues" evidence="1">
    <location>
        <begin position="33"/>
        <end position="43"/>
    </location>
</feature>
<evidence type="ECO:0000313" key="3">
    <source>
        <dbReference type="Proteomes" id="UP001066276"/>
    </source>
</evidence>
<reference evidence="2" key="1">
    <citation type="journal article" date="2022" name="bioRxiv">
        <title>Sequencing and chromosome-scale assembly of the giantPleurodeles waltlgenome.</title>
        <authorList>
            <person name="Brown T."/>
            <person name="Elewa A."/>
            <person name="Iarovenko S."/>
            <person name="Subramanian E."/>
            <person name="Araus A.J."/>
            <person name="Petzold A."/>
            <person name="Susuki M."/>
            <person name="Suzuki K.-i.T."/>
            <person name="Hayashi T."/>
            <person name="Toyoda A."/>
            <person name="Oliveira C."/>
            <person name="Osipova E."/>
            <person name="Leigh N.D."/>
            <person name="Simon A."/>
            <person name="Yun M.H."/>
        </authorList>
    </citation>
    <scope>NUCLEOTIDE SEQUENCE</scope>
    <source>
        <strain evidence="2">20211129_DDA</strain>
        <tissue evidence="2">Liver</tissue>
    </source>
</reference>
<name>A0AAV7WB88_PLEWA</name>
<feature type="region of interest" description="Disordered" evidence="1">
    <location>
        <begin position="98"/>
        <end position="121"/>
    </location>
</feature>
<evidence type="ECO:0000313" key="2">
    <source>
        <dbReference type="EMBL" id="KAJ1210276.1"/>
    </source>
</evidence>
<protein>
    <submittedName>
        <fullName evidence="2">Uncharacterized protein</fullName>
    </submittedName>
</protein>
<keyword evidence="3" id="KW-1185">Reference proteome</keyword>
<proteinExistence type="predicted"/>
<comment type="caution">
    <text evidence="2">The sequence shown here is derived from an EMBL/GenBank/DDBJ whole genome shotgun (WGS) entry which is preliminary data.</text>
</comment>
<dbReference type="Proteomes" id="UP001066276">
    <property type="component" value="Chromosome 1_2"/>
</dbReference>